<evidence type="ECO:0000313" key="1">
    <source>
        <dbReference type="EMBL" id="GBM57172.1"/>
    </source>
</evidence>
<dbReference type="EMBL" id="BGPR01001581">
    <property type="protein sequence ID" value="GBM57172.1"/>
    <property type="molecule type" value="Genomic_DNA"/>
</dbReference>
<evidence type="ECO:0000313" key="2">
    <source>
        <dbReference type="Proteomes" id="UP000499080"/>
    </source>
</evidence>
<comment type="caution">
    <text evidence="1">The sequence shown here is derived from an EMBL/GenBank/DDBJ whole genome shotgun (WGS) entry which is preliminary data.</text>
</comment>
<protein>
    <submittedName>
        <fullName evidence="1">Uncharacterized protein</fullName>
    </submittedName>
</protein>
<gene>
    <name evidence="1" type="ORF">AVEN_55063_1</name>
</gene>
<dbReference type="AlphaFoldDB" id="A0A4Y2GT58"/>
<reference evidence="1 2" key="1">
    <citation type="journal article" date="2019" name="Sci. Rep.">
        <title>Orb-weaving spider Araneus ventricosus genome elucidates the spidroin gene catalogue.</title>
        <authorList>
            <person name="Kono N."/>
            <person name="Nakamura H."/>
            <person name="Ohtoshi R."/>
            <person name="Moran D.A.P."/>
            <person name="Shinohara A."/>
            <person name="Yoshida Y."/>
            <person name="Fujiwara M."/>
            <person name="Mori M."/>
            <person name="Tomita M."/>
            <person name="Arakawa K."/>
        </authorList>
    </citation>
    <scope>NUCLEOTIDE SEQUENCE [LARGE SCALE GENOMIC DNA]</scope>
</reference>
<sequence>MLNGFARRTDERLTSTTRNVAPFQKIPGVIRTFRGGNDLSSNGKGEQQMCPNLSAEMCGNSAVLKPNMVTHKHRKSIQHFWLSERLLYKCET</sequence>
<accession>A0A4Y2GT58</accession>
<dbReference type="Proteomes" id="UP000499080">
    <property type="component" value="Unassembled WGS sequence"/>
</dbReference>
<name>A0A4Y2GT58_ARAVE</name>
<keyword evidence="2" id="KW-1185">Reference proteome</keyword>
<organism evidence="1 2">
    <name type="scientific">Araneus ventricosus</name>
    <name type="common">Orbweaver spider</name>
    <name type="synonym">Epeira ventricosa</name>
    <dbReference type="NCBI Taxonomy" id="182803"/>
    <lineage>
        <taxon>Eukaryota</taxon>
        <taxon>Metazoa</taxon>
        <taxon>Ecdysozoa</taxon>
        <taxon>Arthropoda</taxon>
        <taxon>Chelicerata</taxon>
        <taxon>Arachnida</taxon>
        <taxon>Araneae</taxon>
        <taxon>Araneomorphae</taxon>
        <taxon>Entelegynae</taxon>
        <taxon>Araneoidea</taxon>
        <taxon>Araneidae</taxon>
        <taxon>Araneus</taxon>
    </lineage>
</organism>
<proteinExistence type="predicted"/>